<accession>A0ABW2CL93</accession>
<evidence type="ECO:0000313" key="3">
    <source>
        <dbReference type="EMBL" id="MFC6882571.1"/>
    </source>
</evidence>
<dbReference type="Proteomes" id="UP001596380">
    <property type="component" value="Unassembled WGS sequence"/>
</dbReference>
<dbReference type="EMBL" id="JBHSXS010000014">
    <property type="protein sequence ID" value="MFC6882571.1"/>
    <property type="molecule type" value="Genomic_DNA"/>
</dbReference>
<dbReference type="InterPro" id="IPR032465">
    <property type="entry name" value="ACMSD"/>
</dbReference>
<dbReference type="PANTHER" id="PTHR21240:SF28">
    <property type="entry name" value="ISO-OROTATE DECARBOXYLASE (EUROFUNG)"/>
    <property type="match status" value="1"/>
</dbReference>
<dbReference type="PANTHER" id="PTHR21240">
    <property type="entry name" value="2-AMINO-3-CARBOXYLMUCONATE-6-SEMIALDEHYDE DECARBOXYLASE"/>
    <property type="match status" value="1"/>
</dbReference>
<evidence type="ECO:0000256" key="1">
    <source>
        <dbReference type="ARBA" id="ARBA00023239"/>
    </source>
</evidence>
<dbReference type="Pfam" id="PF04909">
    <property type="entry name" value="Amidohydro_2"/>
    <property type="match status" value="1"/>
</dbReference>
<dbReference type="InterPro" id="IPR032466">
    <property type="entry name" value="Metal_Hydrolase"/>
</dbReference>
<sequence>MSELYDRGKIQIENLLRNARAQADQRGFDRFPIVDVDSHHYEDRRWDEIIPYIEDDGIRDWARAMTERSGKAAATTITTAQVGNQEVSGRILRAGRNQLADLRDLSAEQRKHDDVARMLWAMDMMGIDYTIMFPTPMLHLSLHPAAEVEVALARAYTRWLTEELLPQDDRIRTLAYLPFNDPEASLRMIEEFGDTPGVVGFMVTSIRYRPVHANEYAPVYAALQERGLPLAFHAAYNWHEQSMTQLNKFISAHALGFSFCNIIHMTNMIVNGIPERFPGLKLAWVESGLAWIPFLMQRLDNEYLMRTSEAPLLKRLPSDYMRDMYFSTQPMERTAPTGMMRESFEMMNAENTLLYSSDYPHWDFDVPSVIYDLPFLTDRARHKILGGNACELFGLPTDKRAPASAAEAGLAPMVGEAVPVASTLS</sequence>
<gene>
    <name evidence="3" type="ORF">ACFQKB_22640</name>
</gene>
<reference evidence="4" key="1">
    <citation type="journal article" date="2019" name="Int. J. Syst. Evol. Microbiol.">
        <title>The Global Catalogue of Microorganisms (GCM) 10K type strain sequencing project: providing services to taxonomists for standard genome sequencing and annotation.</title>
        <authorList>
            <consortium name="The Broad Institute Genomics Platform"/>
            <consortium name="The Broad Institute Genome Sequencing Center for Infectious Disease"/>
            <person name="Wu L."/>
            <person name="Ma J."/>
        </authorList>
    </citation>
    <scope>NUCLEOTIDE SEQUENCE [LARGE SCALE GENOMIC DNA]</scope>
    <source>
        <strain evidence="4">JCM 3369</strain>
    </source>
</reference>
<dbReference type="SUPFAM" id="SSF51556">
    <property type="entry name" value="Metallo-dependent hydrolases"/>
    <property type="match status" value="1"/>
</dbReference>
<organism evidence="3 4">
    <name type="scientific">Actinomadura yumaensis</name>
    <dbReference type="NCBI Taxonomy" id="111807"/>
    <lineage>
        <taxon>Bacteria</taxon>
        <taxon>Bacillati</taxon>
        <taxon>Actinomycetota</taxon>
        <taxon>Actinomycetes</taxon>
        <taxon>Streptosporangiales</taxon>
        <taxon>Thermomonosporaceae</taxon>
        <taxon>Actinomadura</taxon>
    </lineage>
</organism>
<dbReference type="RefSeq" id="WP_160822424.1">
    <property type="nucleotide sequence ID" value="NZ_JBHSXE010000001.1"/>
</dbReference>
<feature type="domain" description="Amidohydrolase-related" evidence="2">
    <location>
        <begin position="146"/>
        <end position="395"/>
    </location>
</feature>
<protein>
    <submittedName>
        <fullName evidence="3">Amidohydrolase family protein</fullName>
    </submittedName>
</protein>
<keyword evidence="4" id="KW-1185">Reference proteome</keyword>
<comment type="caution">
    <text evidence="3">The sequence shown here is derived from an EMBL/GenBank/DDBJ whole genome shotgun (WGS) entry which is preliminary data.</text>
</comment>
<dbReference type="Gene3D" id="3.20.20.140">
    <property type="entry name" value="Metal-dependent hydrolases"/>
    <property type="match status" value="1"/>
</dbReference>
<proteinExistence type="predicted"/>
<dbReference type="InterPro" id="IPR006680">
    <property type="entry name" value="Amidohydro-rel"/>
</dbReference>
<evidence type="ECO:0000259" key="2">
    <source>
        <dbReference type="Pfam" id="PF04909"/>
    </source>
</evidence>
<keyword evidence="1" id="KW-0456">Lyase</keyword>
<name>A0ABW2CL93_9ACTN</name>
<evidence type="ECO:0000313" key="4">
    <source>
        <dbReference type="Proteomes" id="UP001596380"/>
    </source>
</evidence>